<dbReference type="AlphaFoldDB" id="A0A6I6JYK0"/>
<dbReference type="RefSeq" id="WP_158868455.1">
    <property type="nucleotide sequence ID" value="NZ_CP046401.1"/>
</dbReference>
<evidence type="ECO:0000259" key="1">
    <source>
        <dbReference type="Pfam" id="PF06439"/>
    </source>
</evidence>
<dbReference type="EMBL" id="CP046401">
    <property type="protein sequence ID" value="QGY45317.1"/>
    <property type="molecule type" value="Genomic_DNA"/>
</dbReference>
<evidence type="ECO:0000313" key="3">
    <source>
        <dbReference type="Proteomes" id="UP000428260"/>
    </source>
</evidence>
<dbReference type="Proteomes" id="UP000428260">
    <property type="component" value="Chromosome"/>
</dbReference>
<accession>A0A6I6JYK0</accession>
<dbReference type="KEGG" id="mcos:GM418_17040"/>
<proteinExistence type="predicted"/>
<dbReference type="InterPro" id="IPR010496">
    <property type="entry name" value="AL/BT2_dom"/>
</dbReference>
<organism evidence="2 3">
    <name type="scientific">Maribellus comscasis</name>
    <dbReference type="NCBI Taxonomy" id="2681766"/>
    <lineage>
        <taxon>Bacteria</taxon>
        <taxon>Pseudomonadati</taxon>
        <taxon>Bacteroidota</taxon>
        <taxon>Bacteroidia</taxon>
        <taxon>Marinilabiliales</taxon>
        <taxon>Prolixibacteraceae</taxon>
        <taxon>Maribellus</taxon>
    </lineage>
</organism>
<keyword evidence="3" id="KW-1185">Reference proteome</keyword>
<reference evidence="2 3" key="1">
    <citation type="submission" date="2019-11" db="EMBL/GenBank/DDBJ databases">
        <authorList>
            <person name="Zheng R.K."/>
            <person name="Sun C.M."/>
        </authorList>
    </citation>
    <scope>NUCLEOTIDE SEQUENCE [LARGE SCALE GENOMIC DNA]</scope>
    <source>
        <strain evidence="2 3">WC007</strain>
    </source>
</reference>
<name>A0A6I6JYK0_9BACT</name>
<protein>
    <submittedName>
        <fullName evidence="2">DUF1080 domain-containing protein</fullName>
    </submittedName>
</protein>
<dbReference type="GO" id="GO:0016787">
    <property type="term" value="F:hydrolase activity"/>
    <property type="evidence" value="ECO:0007669"/>
    <property type="project" value="InterPro"/>
</dbReference>
<sequence>MKNTFFLFLISILVFSSCSTEEPWQPLFNGQDLTGWDTWCGPTEENGAPVGLNKDPLNLFSVIDLAGEKVIKISGEINASLATQEEFENYHLVMEFKWGEKVYSTRNSGLLYHSYGDFGVGIGVWMSSHELQLKSGNIGDSYRMGKSYCEIPIIKNAEDKYVYSKDAEKAPSVPDTETRIIAKDADYENPVGEWNKIELYCFGRTSVHVVNGKVNMINYNSGKYLGPNNIEPLPKGKIQLQSEGGELFIRSIKVQPINEIPQELLQ</sequence>
<evidence type="ECO:0000313" key="2">
    <source>
        <dbReference type="EMBL" id="QGY45317.1"/>
    </source>
</evidence>
<dbReference type="Gene3D" id="2.60.120.560">
    <property type="entry name" value="Exo-inulinase, domain 1"/>
    <property type="match status" value="1"/>
</dbReference>
<dbReference type="Pfam" id="PF06439">
    <property type="entry name" value="3keto-disac_hyd"/>
    <property type="match status" value="1"/>
</dbReference>
<feature type="domain" description="3-keto-alpha-glucoside-1,2-lyase/3-keto-2-hydroxy-glucal hydratase" evidence="1">
    <location>
        <begin position="24"/>
        <end position="254"/>
    </location>
</feature>
<dbReference type="PROSITE" id="PS51257">
    <property type="entry name" value="PROKAR_LIPOPROTEIN"/>
    <property type="match status" value="1"/>
</dbReference>
<gene>
    <name evidence="2" type="ORF">GM418_17040</name>
</gene>